<dbReference type="EMBL" id="JACHBX010000001">
    <property type="protein sequence ID" value="MBB6133324.1"/>
    <property type="molecule type" value="Genomic_DNA"/>
</dbReference>
<dbReference type="SUPFAM" id="SSF47240">
    <property type="entry name" value="Ferritin-like"/>
    <property type="match status" value="1"/>
</dbReference>
<gene>
    <name evidence="1" type="ORF">HD842_001435</name>
</gene>
<dbReference type="InterPro" id="IPR009078">
    <property type="entry name" value="Ferritin-like_SF"/>
</dbReference>
<keyword evidence="2" id="KW-1185">Reference proteome</keyword>
<proteinExistence type="predicted"/>
<organism evidence="1 2">
    <name type="scientific">Massilia aurea</name>
    <dbReference type="NCBI Taxonomy" id="373040"/>
    <lineage>
        <taxon>Bacteria</taxon>
        <taxon>Pseudomonadati</taxon>
        <taxon>Pseudomonadota</taxon>
        <taxon>Betaproteobacteria</taxon>
        <taxon>Burkholderiales</taxon>
        <taxon>Oxalobacteraceae</taxon>
        <taxon>Telluria group</taxon>
        <taxon>Massilia</taxon>
    </lineage>
</organism>
<evidence type="ECO:0000313" key="2">
    <source>
        <dbReference type="Proteomes" id="UP000540787"/>
    </source>
</evidence>
<evidence type="ECO:0000313" key="1">
    <source>
        <dbReference type="EMBL" id="MBB6133324.1"/>
    </source>
</evidence>
<dbReference type="InterPro" id="IPR011197">
    <property type="entry name" value="UCP012318"/>
</dbReference>
<dbReference type="PANTHER" id="PTHR42782:SF4">
    <property type="entry name" value="DUF455 DOMAIN-CONTAINING PROTEIN"/>
    <property type="match status" value="1"/>
</dbReference>
<dbReference type="AlphaFoldDB" id="A0A7W9WYT4"/>
<dbReference type="PANTHER" id="PTHR42782">
    <property type="entry name" value="SI:CH73-314G15.3"/>
    <property type="match status" value="1"/>
</dbReference>
<name>A0A7W9WYT4_9BURK</name>
<dbReference type="CDD" id="cd00657">
    <property type="entry name" value="Ferritin_like"/>
    <property type="match status" value="1"/>
</dbReference>
<accession>A0A7W9WYT4</accession>
<comment type="caution">
    <text evidence="1">The sequence shown here is derived from an EMBL/GenBank/DDBJ whole genome shotgun (WGS) entry which is preliminary data.</text>
</comment>
<sequence>MELRAAALHALLDDDPAAKARAVAALSAACKAGQVVIDTQTVMMAPPGIPGRPARPELVPPLQVGRRSMGTPEGRAMLVHALAHIEFNAVNLALDALWRFDGMPEQYYRDWLLVADEEALHFTMLSDHLSTLGYAYGDFPGHDSLWEMVAKTSDDVLARMALVPRTLEARGLDAIPPLRKKIAQAGDLAAALILDRLLVDEVGHVEIGNRWYLELCLARGLEPIATYDELTVRYKAPVLKGPFNIEGRRAAGFSEAELERYR</sequence>
<reference evidence="1 2" key="1">
    <citation type="submission" date="2020-08" db="EMBL/GenBank/DDBJ databases">
        <title>The Agave Microbiome: Exploring the role of microbial communities in plant adaptations to desert environments.</title>
        <authorList>
            <person name="Partida-Martinez L.P."/>
        </authorList>
    </citation>
    <scope>NUCLEOTIDE SEQUENCE [LARGE SCALE GENOMIC DNA]</scope>
    <source>
        <strain evidence="1 2">AT3.2</strain>
    </source>
</reference>
<dbReference type="Proteomes" id="UP000540787">
    <property type="component" value="Unassembled WGS sequence"/>
</dbReference>
<protein>
    <submittedName>
        <fullName evidence="1">Uncharacterized ferritin-like protein (DUF455 family)</fullName>
    </submittedName>
</protein>
<dbReference type="Pfam" id="PF04305">
    <property type="entry name" value="DUF455"/>
    <property type="match status" value="1"/>
</dbReference>
<dbReference type="PIRSF" id="PIRSF012318">
    <property type="entry name" value="UCP012318"/>
    <property type="match status" value="1"/>
</dbReference>
<dbReference type="RefSeq" id="WP_183552667.1">
    <property type="nucleotide sequence ID" value="NZ_JACHBX010000001.1"/>
</dbReference>
<dbReference type="InterPro" id="IPR007402">
    <property type="entry name" value="DUF455"/>
</dbReference>